<name>A0A1Q3EJT0_LENED</name>
<sequence length="109" mass="12381">MLFVSCLHHHPTRLNLVLQSNEIANENSGVSLDSLIEVSESDSKFILSSPSGSESEHCGQRSDSSQVYHLLQCRNQTRTQDQTVAAVSHPLKPNRHWIWDEMHHIEYSS</sequence>
<keyword evidence="2" id="KW-1185">Reference proteome</keyword>
<accession>A0A1Q3EJT0</accession>
<comment type="caution">
    <text evidence="1">The sequence shown here is derived from an EMBL/GenBank/DDBJ whole genome shotgun (WGS) entry which is preliminary data.</text>
</comment>
<dbReference type="Proteomes" id="UP000188533">
    <property type="component" value="Unassembled WGS sequence"/>
</dbReference>
<reference evidence="1 2" key="2">
    <citation type="submission" date="2017-02" db="EMBL/GenBank/DDBJ databases">
        <title>A genome survey and senescence transcriptome analysis in Lentinula edodes.</title>
        <authorList>
            <person name="Sakamoto Y."/>
            <person name="Nakade K."/>
            <person name="Sato S."/>
            <person name="Yoshida Y."/>
            <person name="Miyazaki K."/>
            <person name="Natsume S."/>
            <person name="Konno N."/>
        </authorList>
    </citation>
    <scope>NUCLEOTIDE SEQUENCE [LARGE SCALE GENOMIC DNA]</scope>
    <source>
        <strain evidence="1 2">NBRC 111202</strain>
    </source>
</reference>
<evidence type="ECO:0000313" key="2">
    <source>
        <dbReference type="Proteomes" id="UP000188533"/>
    </source>
</evidence>
<gene>
    <name evidence="1" type="ORF">LENED_009450</name>
</gene>
<protein>
    <submittedName>
        <fullName evidence="1">Uncharacterized protein</fullName>
    </submittedName>
</protein>
<dbReference type="AlphaFoldDB" id="A0A1Q3EJT0"/>
<evidence type="ECO:0000313" key="1">
    <source>
        <dbReference type="EMBL" id="GAW07460.1"/>
    </source>
</evidence>
<dbReference type="EMBL" id="BDGU01000450">
    <property type="protein sequence ID" value="GAW07460.1"/>
    <property type="molecule type" value="Genomic_DNA"/>
</dbReference>
<proteinExistence type="predicted"/>
<reference evidence="1 2" key="1">
    <citation type="submission" date="2016-08" db="EMBL/GenBank/DDBJ databases">
        <authorList>
            <consortium name="Lentinula edodes genome sequencing consortium"/>
            <person name="Sakamoto Y."/>
            <person name="Nakade K."/>
            <person name="Sato S."/>
            <person name="Yoshida Y."/>
            <person name="Miyazaki K."/>
            <person name="Natsume S."/>
            <person name="Konno N."/>
        </authorList>
    </citation>
    <scope>NUCLEOTIDE SEQUENCE [LARGE SCALE GENOMIC DNA]</scope>
    <source>
        <strain evidence="1 2">NBRC 111202</strain>
    </source>
</reference>
<organism evidence="1 2">
    <name type="scientific">Lentinula edodes</name>
    <name type="common">Shiitake mushroom</name>
    <name type="synonym">Lentinus edodes</name>
    <dbReference type="NCBI Taxonomy" id="5353"/>
    <lineage>
        <taxon>Eukaryota</taxon>
        <taxon>Fungi</taxon>
        <taxon>Dikarya</taxon>
        <taxon>Basidiomycota</taxon>
        <taxon>Agaricomycotina</taxon>
        <taxon>Agaricomycetes</taxon>
        <taxon>Agaricomycetidae</taxon>
        <taxon>Agaricales</taxon>
        <taxon>Marasmiineae</taxon>
        <taxon>Omphalotaceae</taxon>
        <taxon>Lentinula</taxon>
    </lineage>
</organism>